<evidence type="ECO:0000313" key="3">
    <source>
        <dbReference type="EMBL" id="TDQ19293.1"/>
    </source>
</evidence>
<dbReference type="CDD" id="cd01299">
    <property type="entry name" value="Met_dep_hydrolase_A"/>
    <property type="match status" value="1"/>
</dbReference>
<name>A0A4R6TAQ4_9BACT</name>
<dbReference type="InterPro" id="IPR057744">
    <property type="entry name" value="OTAase-like"/>
</dbReference>
<dbReference type="InterPro" id="IPR006680">
    <property type="entry name" value="Amidohydro-rel"/>
</dbReference>
<feature type="domain" description="Amidohydrolase-related" evidence="2">
    <location>
        <begin position="83"/>
        <end position="432"/>
    </location>
</feature>
<evidence type="ECO:0000259" key="2">
    <source>
        <dbReference type="Pfam" id="PF01979"/>
    </source>
</evidence>
<keyword evidence="4" id="KW-1185">Reference proteome</keyword>
<dbReference type="SUPFAM" id="SSF51338">
    <property type="entry name" value="Composite domain of metallo-dependent hydrolases"/>
    <property type="match status" value="2"/>
</dbReference>
<dbReference type="Proteomes" id="UP000294535">
    <property type="component" value="Unassembled WGS sequence"/>
</dbReference>
<protein>
    <submittedName>
        <fullName evidence="3">Imidazolonepropionase-like amidohydrolase</fullName>
    </submittedName>
</protein>
<feature type="chain" id="PRO_5020750409" evidence="1">
    <location>
        <begin position="24"/>
        <end position="447"/>
    </location>
</feature>
<gene>
    <name evidence="3" type="ORF">DFQ04_1114</name>
</gene>
<proteinExistence type="predicted"/>
<evidence type="ECO:0000313" key="4">
    <source>
        <dbReference type="Proteomes" id="UP000294535"/>
    </source>
</evidence>
<dbReference type="Pfam" id="PF01979">
    <property type="entry name" value="Amidohydro_1"/>
    <property type="match status" value="1"/>
</dbReference>
<dbReference type="AlphaFoldDB" id="A0A4R6TAQ4"/>
<evidence type="ECO:0000256" key="1">
    <source>
        <dbReference type="SAM" id="SignalP"/>
    </source>
</evidence>
<dbReference type="InterPro" id="IPR051781">
    <property type="entry name" value="Metallo-dep_Hydrolase"/>
</dbReference>
<feature type="signal peptide" evidence="1">
    <location>
        <begin position="1"/>
        <end position="23"/>
    </location>
</feature>
<keyword evidence="3" id="KW-0378">Hydrolase</keyword>
<dbReference type="PANTHER" id="PTHR43135">
    <property type="entry name" value="ALPHA-D-RIBOSE 1-METHYLPHOSPHONATE 5-TRIPHOSPHATE DIPHOSPHATASE"/>
    <property type="match status" value="1"/>
</dbReference>
<accession>A0A4R6TAQ4</accession>
<organism evidence="3 4">
    <name type="scientific">Algoriphagus boseongensis</name>
    <dbReference type="NCBI Taxonomy" id="1442587"/>
    <lineage>
        <taxon>Bacteria</taxon>
        <taxon>Pseudomonadati</taxon>
        <taxon>Bacteroidota</taxon>
        <taxon>Cytophagia</taxon>
        <taxon>Cytophagales</taxon>
        <taxon>Cyclobacteriaceae</taxon>
        <taxon>Algoriphagus</taxon>
    </lineage>
</organism>
<dbReference type="GO" id="GO:0016810">
    <property type="term" value="F:hydrolase activity, acting on carbon-nitrogen (but not peptide) bonds"/>
    <property type="evidence" value="ECO:0007669"/>
    <property type="project" value="InterPro"/>
</dbReference>
<dbReference type="InterPro" id="IPR032466">
    <property type="entry name" value="Metal_Hydrolase"/>
</dbReference>
<dbReference type="PANTHER" id="PTHR43135:SF3">
    <property type="entry name" value="ALPHA-D-RIBOSE 1-METHYLPHOSPHONATE 5-TRIPHOSPHATE DIPHOSPHATASE"/>
    <property type="match status" value="1"/>
</dbReference>
<dbReference type="OrthoDB" id="9797498at2"/>
<dbReference type="SUPFAM" id="SSF51556">
    <property type="entry name" value="Metallo-dependent hydrolases"/>
    <property type="match status" value="1"/>
</dbReference>
<dbReference type="InterPro" id="IPR011059">
    <property type="entry name" value="Metal-dep_hydrolase_composite"/>
</dbReference>
<keyword evidence="1" id="KW-0732">Signal</keyword>
<dbReference type="EMBL" id="SNYF01000005">
    <property type="protein sequence ID" value="TDQ19293.1"/>
    <property type="molecule type" value="Genomic_DNA"/>
</dbReference>
<reference evidence="3 4" key="1">
    <citation type="submission" date="2019-03" db="EMBL/GenBank/DDBJ databases">
        <title>Genomic Encyclopedia of Type Strains, Phase III (KMG-III): the genomes of soil and plant-associated and newly described type strains.</title>
        <authorList>
            <person name="Whitman W."/>
        </authorList>
    </citation>
    <scope>NUCLEOTIDE SEQUENCE [LARGE SCALE GENOMIC DNA]</scope>
    <source>
        <strain evidence="3 4">CECT 8446</strain>
    </source>
</reference>
<comment type="caution">
    <text evidence="3">The sequence shown here is derived from an EMBL/GenBank/DDBJ whole genome shotgun (WGS) entry which is preliminary data.</text>
</comment>
<dbReference type="RefSeq" id="WP_133553466.1">
    <property type="nucleotide sequence ID" value="NZ_SNYF01000005.1"/>
</dbReference>
<sequence length="447" mass="48135">MKKHILNYFLAFLFVAFTGSLKAQETSKQEVILITNANVFDGKSDQLSTGMSVLIEGNKISKIAKSITAPKGATVIDAKGNTLSPGLMDVHTHLTWNLGPSGMFNAQSDYLAALSLVEAKATLMRGFTSVRDVSGEVSGIRSAIDQGLFVGPRIWTSGAGISMTGGHGDMRTPSTLPRQMGGPDMTEVEHMGLSIFADGETEVLNAARIQFRNGANLLKMYVGGAVSGVYDPLDIVEYSFEEINAAASEAKRWGTYLAVHAYTDQAIQQALEAGAMSIEHATLITESTAKMISEKGAFLSTQTGVYLGEAPDDWSEDQKAKQLAAKNGLTSMFELAKKYNLKIALGTDLVGSPVLKDAQKFELTNRLKWFTPVEILKQATVNNGEVLAMSGPRNPYPGKLGVIEEGALADILLVKGNLLEDLTLLNNPEVNLLLIIKDGEIYKNIIN</sequence>
<dbReference type="Gene3D" id="3.20.20.140">
    <property type="entry name" value="Metal-dependent hydrolases"/>
    <property type="match status" value="1"/>
</dbReference>
<dbReference type="Gene3D" id="2.30.40.10">
    <property type="entry name" value="Urease, subunit C, domain 1"/>
    <property type="match status" value="1"/>
</dbReference>